<gene>
    <name evidence="3" type="ORF">KO353_10330</name>
</gene>
<dbReference type="RefSeq" id="WP_218284605.1">
    <property type="nucleotide sequence ID" value="NZ_CP076448.1"/>
</dbReference>
<dbReference type="PANTHER" id="PTHR35342">
    <property type="entry name" value="TRICARBOXYLIC TRANSPORT PROTEIN"/>
    <property type="match status" value="1"/>
</dbReference>
<keyword evidence="1" id="KW-0812">Transmembrane</keyword>
<accession>A0A975YIS5</accession>
<keyword evidence="1" id="KW-0472">Membrane</keyword>
<dbReference type="KEGG" id="elio:KO353_10330"/>
<keyword evidence="4" id="KW-1185">Reference proteome</keyword>
<dbReference type="Proteomes" id="UP000694001">
    <property type="component" value="Chromosome"/>
</dbReference>
<dbReference type="InterPro" id="IPR002823">
    <property type="entry name" value="DUF112_TM"/>
</dbReference>
<evidence type="ECO:0000256" key="1">
    <source>
        <dbReference type="SAM" id="Phobius"/>
    </source>
</evidence>
<organism evidence="3 4">
    <name type="scientific">Elioraea tepida</name>
    <dbReference type="NCBI Taxonomy" id="2843330"/>
    <lineage>
        <taxon>Bacteria</taxon>
        <taxon>Pseudomonadati</taxon>
        <taxon>Pseudomonadota</taxon>
        <taxon>Alphaproteobacteria</taxon>
        <taxon>Acetobacterales</taxon>
        <taxon>Elioraeaceae</taxon>
        <taxon>Elioraea</taxon>
    </lineage>
</organism>
<keyword evidence="1" id="KW-1133">Transmembrane helix</keyword>
<name>A0A975YIS5_9PROT</name>
<feature type="transmembrane region" description="Helical" evidence="1">
    <location>
        <begin position="111"/>
        <end position="137"/>
    </location>
</feature>
<evidence type="ECO:0000259" key="2">
    <source>
        <dbReference type="Pfam" id="PF01970"/>
    </source>
</evidence>
<feature type="transmembrane region" description="Helical" evidence="1">
    <location>
        <begin position="415"/>
        <end position="440"/>
    </location>
</feature>
<dbReference type="Pfam" id="PF01970">
    <property type="entry name" value="TctA"/>
    <property type="match status" value="1"/>
</dbReference>
<dbReference type="PANTHER" id="PTHR35342:SF5">
    <property type="entry name" value="TRICARBOXYLIC TRANSPORT PROTEIN"/>
    <property type="match status" value="1"/>
</dbReference>
<feature type="domain" description="DUF112" evidence="2">
    <location>
        <begin position="20"/>
        <end position="440"/>
    </location>
</feature>
<feature type="transmembrane region" description="Helical" evidence="1">
    <location>
        <begin position="149"/>
        <end position="182"/>
    </location>
</feature>
<feature type="transmembrane region" description="Helical" evidence="1">
    <location>
        <begin position="33"/>
        <end position="55"/>
    </location>
</feature>
<evidence type="ECO:0000313" key="4">
    <source>
        <dbReference type="Proteomes" id="UP000694001"/>
    </source>
</evidence>
<feature type="transmembrane region" description="Helical" evidence="1">
    <location>
        <begin position="475"/>
        <end position="494"/>
    </location>
</feature>
<feature type="transmembrane region" description="Helical" evidence="1">
    <location>
        <begin position="320"/>
        <end position="341"/>
    </location>
</feature>
<sequence length="501" mass="50387">MDAFGLLAAGFATALTPLNLGLAVAGAFVGTVVGALPGIGPVNAIALLLPLVYALKLPATSALILMAATYSGGGYGGRIAAILLNVPGDPSSVMTTLDGHPMARRGEGARALAITAIGSFVGGTGAVVLLTLAAPTIARAGLAFGPAEYVALVALALAAAAGIGGGSAAKALAAGAIGLLLATVGTDSGTGIERFTFGELEFLDGIDFTVVVIGLFAVAEVLELIERRGDAVEAVPEVGRGGLAIADIVTTLPTMLRSALAGFVVGVLPGAGATLATPLAYAIERRLAGPNAGFGKGDIRGVAAPETADNASHAGSMIPMLALGIPGSATTAVMMGALMLYDITPGPLLFRDNAPLVWGLIASMYLANVVLLVLNLPLIRLFVRMLLVPPWVLYPLVIALAFTGVWAVNNSVLDLLLATGFGVAGWAARKAGVPLVPLLLGMVLGRMLEDNLRRAMALSGGDLAILVGSPLASGLWIACVVVLLWPVLAGAVLGRRDRAEV</sequence>
<reference evidence="3" key="1">
    <citation type="submission" date="2021-06" db="EMBL/GenBank/DDBJ databases">
        <title>Elioraea tepida, sp. nov., a moderately thermophilic aerobic anoxygenic phototrophic bacterium isolated from an alkaline siliceous hot spring mat community in Yellowstone National Park, WY, USA.</title>
        <authorList>
            <person name="Saini M.K."/>
            <person name="Yoshida S."/>
            <person name="Sebastian A."/>
            <person name="Hirose S."/>
            <person name="Hara E."/>
            <person name="Tamaki H."/>
            <person name="Soulier N.T."/>
            <person name="Albert I."/>
            <person name="Hanada S."/>
            <person name="Bryant D.A."/>
            <person name="Tank M."/>
        </authorList>
    </citation>
    <scope>NUCLEOTIDE SEQUENCE</scope>
    <source>
        <strain evidence="3">MS-P2</strain>
    </source>
</reference>
<proteinExistence type="predicted"/>
<dbReference type="AlphaFoldDB" id="A0A975YIS5"/>
<protein>
    <submittedName>
        <fullName evidence="3">Tripartite tricarboxylate transporter permease</fullName>
    </submittedName>
</protein>
<dbReference type="EMBL" id="CP076448">
    <property type="protein sequence ID" value="QXM23708.1"/>
    <property type="molecule type" value="Genomic_DNA"/>
</dbReference>
<evidence type="ECO:0000313" key="3">
    <source>
        <dbReference type="EMBL" id="QXM23708.1"/>
    </source>
</evidence>
<feature type="transmembrane region" description="Helical" evidence="1">
    <location>
        <begin position="356"/>
        <end position="379"/>
    </location>
</feature>
<feature type="transmembrane region" description="Helical" evidence="1">
    <location>
        <begin position="391"/>
        <end position="409"/>
    </location>
</feature>
<feature type="transmembrane region" description="Helical" evidence="1">
    <location>
        <begin position="62"/>
        <end position="84"/>
    </location>
</feature>